<evidence type="ECO:0000256" key="6">
    <source>
        <dbReference type="ARBA" id="ARBA00023136"/>
    </source>
</evidence>
<keyword evidence="5 7" id="KW-1133">Transmembrane helix</keyword>
<dbReference type="EMBL" id="WKJJ01000052">
    <property type="protein sequence ID" value="MRV76852.1"/>
    <property type="molecule type" value="Genomic_DNA"/>
</dbReference>
<reference evidence="8 9" key="1">
    <citation type="submission" date="2019-11" db="EMBL/GenBank/DDBJ databases">
        <title>Novel species isolated from a subtropical stream in China.</title>
        <authorList>
            <person name="Lu H."/>
        </authorList>
    </citation>
    <scope>NUCLEOTIDE SEQUENCE [LARGE SCALE GENOMIC DNA]</scope>
    <source>
        <strain evidence="8 9">FT92W</strain>
    </source>
</reference>
<comment type="similarity">
    <text evidence="2">Belongs to the DoxX family.</text>
</comment>
<dbReference type="Pfam" id="PF07681">
    <property type="entry name" value="DoxX"/>
    <property type="match status" value="1"/>
</dbReference>
<evidence type="ECO:0000313" key="9">
    <source>
        <dbReference type="Proteomes" id="UP000446768"/>
    </source>
</evidence>
<dbReference type="PANTHER" id="PTHR33452:SF1">
    <property type="entry name" value="INNER MEMBRANE PROTEIN YPHA-RELATED"/>
    <property type="match status" value="1"/>
</dbReference>
<sequence length="153" mass="16916">MNKLMVLHRRLSCCDAFLADWGVSVASLAIRCYVGWQFLKSGMVKVQDWNATLDLFRYEYMAPLLPPELAAYMGAAGELLLPMLLFIGLLTRPAALALCAVNVMAVLSYPQLFTFDCPAAINDHFYWGALLLVVVAMGPGRLSLDAWLARSGR</sequence>
<comment type="subcellular location">
    <subcellularLocation>
        <location evidence="1">Cell membrane</location>
        <topology evidence="1">Multi-pass membrane protein</topology>
    </subcellularLocation>
</comment>
<keyword evidence="6 7" id="KW-0472">Membrane</keyword>
<feature type="transmembrane region" description="Helical" evidence="7">
    <location>
        <begin position="69"/>
        <end position="87"/>
    </location>
</feature>
<name>A0A7X2IW27_9BURK</name>
<evidence type="ECO:0000256" key="1">
    <source>
        <dbReference type="ARBA" id="ARBA00004651"/>
    </source>
</evidence>
<evidence type="ECO:0000256" key="7">
    <source>
        <dbReference type="SAM" id="Phobius"/>
    </source>
</evidence>
<organism evidence="8 9">
    <name type="scientific">Pseudoduganella rivuli</name>
    <dbReference type="NCBI Taxonomy" id="2666085"/>
    <lineage>
        <taxon>Bacteria</taxon>
        <taxon>Pseudomonadati</taxon>
        <taxon>Pseudomonadota</taxon>
        <taxon>Betaproteobacteria</taxon>
        <taxon>Burkholderiales</taxon>
        <taxon>Oxalobacteraceae</taxon>
        <taxon>Telluria group</taxon>
        <taxon>Pseudoduganella</taxon>
    </lineage>
</organism>
<dbReference type="GO" id="GO:0005886">
    <property type="term" value="C:plasma membrane"/>
    <property type="evidence" value="ECO:0007669"/>
    <property type="project" value="UniProtKB-SubCell"/>
</dbReference>
<accession>A0A7X2IW27</accession>
<gene>
    <name evidence="8" type="ORF">GJ700_34595</name>
</gene>
<keyword evidence="4 7" id="KW-0812">Transmembrane</keyword>
<dbReference type="Proteomes" id="UP000446768">
    <property type="component" value="Unassembled WGS sequence"/>
</dbReference>
<evidence type="ECO:0000313" key="8">
    <source>
        <dbReference type="EMBL" id="MRV76852.1"/>
    </source>
</evidence>
<keyword evidence="9" id="KW-1185">Reference proteome</keyword>
<protein>
    <submittedName>
        <fullName evidence="8">DoxX family membrane protein</fullName>
    </submittedName>
</protein>
<dbReference type="PANTHER" id="PTHR33452">
    <property type="entry name" value="OXIDOREDUCTASE CATD-RELATED"/>
    <property type="match status" value="1"/>
</dbReference>
<feature type="transmembrane region" description="Helical" evidence="7">
    <location>
        <begin position="21"/>
        <end position="39"/>
    </location>
</feature>
<evidence type="ECO:0000256" key="2">
    <source>
        <dbReference type="ARBA" id="ARBA00006679"/>
    </source>
</evidence>
<evidence type="ECO:0000256" key="4">
    <source>
        <dbReference type="ARBA" id="ARBA00022692"/>
    </source>
</evidence>
<comment type="caution">
    <text evidence="8">The sequence shown here is derived from an EMBL/GenBank/DDBJ whole genome shotgun (WGS) entry which is preliminary data.</text>
</comment>
<dbReference type="InterPro" id="IPR032808">
    <property type="entry name" value="DoxX"/>
</dbReference>
<proteinExistence type="inferred from homology"/>
<dbReference type="AlphaFoldDB" id="A0A7X2IW27"/>
<evidence type="ECO:0000256" key="3">
    <source>
        <dbReference type="ARBA" id="ARBA00022475"/>
    </source>
</evidence>
<keyword evidence="3" id="KW-1003">Cell membrane</keyword>
<evidence type="ECO:0000256" key="5">
    <source>
        <dbReference type="ARBA" id="ARBA00022989"/>
    </source>
</evidence>
<feature type="transmembrane region" description="Helical" evidence="7">
    <location>
        <begin position="94"/>
        <end position="113"/>
    </location>
</feature>
<dbReference type="InterPro" id="IPR051907">
    <property type="entry name" value="DoxX-like_oxidoreductase"/>
</dbReference>
<feature type="transmembrane region" description="Helical" evidence="7">
    <location>
        <begin position="125"/>
        <end position="144"/>
    </location>
</feature>